<feature type="transmembrane region" description="Helical" evidence="1">
    <location>
        <begin position="982"/>
        <end position="1009"/>
    </location>
</feature>
<dbReference type="GeneID" id="94846538"/>
<feature type="transmembrane region" description="Helical" evidence="1">
    <location>
        <begin position="117"/>
        <end position="140"/>
    </location>
</feature>
<accession>A0A1J4JAT6</accession>
<feature type="transmembrane region" description="Helical" evidence="1">
    <location>
        <begin position="194"/>
        <end position="214"/>
    </location>
</feature>
<organism evidence="2 3">
    <name type="scientific">Tritrichomonas foetus</name>
    <dbReference type="NCBI Taxonomy" id="1144522"/>
    <lineage>
        <taxon>Eukaryota</taxon>
        <taxon>Metamonada</taxon>
        <taxon>Parabasalia</taxon>
        <taxon>Tritrichomonadida</taxon>
        <taxon>Tritrichomonadidae</taxon>
        <taxon>Tritrichomonas</taxon>
    </lineage>
</organism>
<name>A0A1J4JAT6_9EUKA</name>
<keyword evidence="1" id="KW-0812">Transmembrane</keyword>
<evidence type="ECO:0000313" key="2">
    <source>
        <dbReference type="EMBL" id="OHS95785.1"/>
    </source>
</evidence>
<feature type="transmembrane region" description="Helical" evidence="1">
    <location>
        <begin position="45"/>
        <end position="66"/>
    </location>
</feature>
<keyword evidence="1" id="KW-1133">Transmembrane helix</keyword>
<evidence type="ECO:0000256" key="1">
    <source>
        <dbReference type="SAM" id="Phobius"/>
    </source>
</evidence>
<dbReference type="OrthoDB" id="10623501at2759"/>
<reference evidence="2" key="1">
    <citation type="submission" date="2016-10" db="EMBL/GenBank/DDBJ databases">
        <authorList>
            <person name="Benchimol M."/>
            <person name="Almeida L.G."/>
            <person name="Vasconcelos A.T."/>
            <person name="Perreira-Neves A."/>
            <person name="Rosa I.A."/>
            <person name="Tasca T."/>
            <person name="Bogo M.R."/>
            <person name="de Souza W."/>
        </authorList>
    </citation>
    <scope>NUCLEOTIDE SEQUENCE [LARGE SCALE GENOMIC DNA]</scope>
    <source>
        <strain evidence="2">K</strain>
    </source>
</reference>
<feature type="transmembrane region" description="Helical" evidence="1">
    <location>
        <begin position="291"/>
        <end position="309"/>
    </location>
</feature>
<keyword evidence="3" id="KW-1185">Reference proteome</keyword>
<comment type="caution">
    <text evidence="2">The sequence shown here is derived from an EMBL/GenBank/DDBJ whole genome shotgun (WGS) entry which is preliminary data.</text>
</comment>
<feature type="transmembrane region" description="Helical" evidence="1">
    <location>
        <begin position="152"/>
        <end position="174"/>
    </location>
</feature>
<feature type="transmembrane region" description="Helical" evidence="1">
    <location>
        <begin position="321"/>
        <end position="339"/>
    </location>
</feature>
<protein>
    <submittedName>
        <fullName evidence="2">Uncharacterized protein</fullName>
    </submittedName>
</protein>
<feature type="transmembrane region" description="Helical" evidence="1">
    <location>
        <begin position="226"/>
        <end position="250"/>
    </location>
</feature>
<keyword evidence="1" id="KW-0472">Membrane</keyword>
<dbReference type="VEuPathDB" id="TrichDB:TRFO_38085"/>
<feature type="transmembrane region" description="Helical" evidence="1">
    <location>
        <begin position="884"/>
        <end position="905"/>
    </location>
</feature>
<feature type="transmembrane region" description="Helical" evidence="1">
    <location>
        <begin position="256"/>
        <end position="279"/>
    </location>
</feature>
<dbReference type="AlphaFoldDB" id="A0A1J4JAT6"/>
<feature type="transmembrane region" description="Helical" evidence="1">
    <location>
        <begin position="642"/>
        <end position="664"/>
    </location>
</feature>
<sequence length="1029" mass="118363">MERFSTFSNIPSSRESHLQMSSLSSETALSSMIESNHIKTLRNRLFFLFTFVDSVQVNFFTLHFVISYWRILQFMMPCLAANYTNFWLPGSKYEATISIFSIFFHVVPPKYRSKYSIIVNFSYFAIILLTLVFLIIYSFYFRKTAKCNNLAADFIIAGVNGILHLFHPIMLVHSGETIGRLIMGTNYYRQSAEISGIVFAFVGLISFFVFFSCISSVSVVFRPFPLMTILAGVQVGFSVLIWMISFVTGIASQLPLIPRCVLTLLVSFLYFIGNFFTTIPGSFVNKVQKRIIAGVSTSSCLFMILVAVYEIMNLNAEMIEIFVYISASFLMVLVASFYFNKRTRKLLAFLDDIYENGTDINQINHLTEKLFLHAAVTGFVNSHPICKNWSFFKSGAEKFSESIRVWRVFGKFVAIYPEESNLLSFIVHTMQTYGNRSSFITQEIISQARTIMTQREGSLSSDLKVRLSKASKQVQVTKRKIRHIWDLVIQSSINEMDSSINNTFTSRNKAMANLSHLLAQYPNNRYAARIYAKFTLEVLVDPQLYAEWTEKVQRLTRGVMVNPDRTNILGMHAFPNLPMIQNVNSQFRQESHFTESEVTNDSNLQDIDDSFIHGSSEQVLILQEKIKYLSIPALNSIRLWTIFLYFCLIFAPAVGLLIYAPIFLDNLTKPLDLMYHVSYLRASAFQLPLFAQHYMYENIEPPNISYYYEYRDNPHRNNNLFNTLNPLNNTLNVSNISFFQIPDFGDEEFISFGNAKTTRDQLRYFITEASTSVEKLSSYRTFGYDNSDIQIVHKIIFDETIPYAFFDENQEIVMINVSLQSAMMQIIYQINNILTGTPNISWYHTVFIQDPIKNADYITDATSYALSYLKSYLNTQYYNMNNSILFATAFICVVYTIVLLGITLYQVENIRVCKSQIYQCLTVLPKNVVSSVAESLKALEKNDQSYEPQYEDEDDMNKQEESILKIFSSASDLATFGSFERLIYIILNLILLLCVLAIIVLVCQMFPIFQNNLAKMHNILIMYSELLPI</sequence>
<gene>
    <name evidence="2" type="ORF">TRFO_38085</name>
</gene>
<dbReference type="Proteomes" id="UP000179807">
    <property type="component" value="Unassembled WGS sequence"/>
</dbReference>
<dbReference type="RefSeq" id="XP_068348922.1">
    <property type="nucleotide sequence ID" value="XM_068511834.1"/>
</dbReference>
<proteinExistence type="predicted"/>
<dbReference type="EMBL" id="MLAK01001222">
    <property type="protein sequence ID" value="OHS95785.1"/>
    <property type="molecule type" value="Genomic_DNA"/>
</dbReference>
<evidence type="ECO:0000313" key="3">
    <source>
        <dbReference type="Proteomes" id="UP000179807"/>
    </source>
</evidence>